<gene>
    <name evidence="1" type="ORF">D6867_09135</name>
</gene>
<dbReference type="RefSeq" id="WP_119919605.1">
    <property type="nucleotide sequence ID" value="NZ_PTTK01000031.1"/>
</dbReference>
<dbReference type="EMBL" id="RAHZ01000056">
    <property type="protein sequence ID" value="RJY07752.1"/>
    <property type="molecule type" value="Genomic_DNA"/>
</dbReference>
<keyword evidence="2" id="KW-1185">Reference proteome</keyword>
<dbReference type="Proteomes" id="UP000285038">
    <property type="component" value="Unassembled WGS sequence"/>
</dbReference>
<reference evidence="1 2" key="1">
    <citation type="submission" date="2018-09" db="EMBL/GenBank/DDBJ databases">
        <authorList>
            <person name="Handem S."/>
        </authorList>
    </citation>
    <scope>NUCLEOTIDE SEQUENCE [LARGE SCALE GENOMIC DNA]</scope>
    <source>
        <strain evidence="1 2">Spain2270</strain>
    </source>
</reference>
<comment type="caution">
    <text evidence="1">The sequence shown here is derived from an EMBL/GenBank/DDBJ whole genome shotgun (WGS) entry which is preliminary data.</text>
</comment>
<proteinExistence type="predicted"/>
<evidence type="ECO:0000313" key="2">
    <source>
        <dbReference type="Proteomes" id="UP000285038"/>
    </source>
</evidence>
<evidence type="ECO:0000313" key="1">
    <source>
        <dbReference type="EMBL" id="RJY07752.1"/>
    </source>
</evidence>
<accession>A0ABX9P8D8</accession>
<evidence type="ECO:0008006" key="3">
    <source>
        <dbReference type="Google" id="ProtNLM"/>
    </source>
</evidence>
<sequence>MNEYALYQGETFVTIGTLEEISKETGIAERMLKYYTFASTQRRNPNGRAVVKIEVDDEG</sequence>
<organism evidence="1 2">
    <name type="scientific">Streptococcus pseudopneumoniae</name>
    <dbReference type="NCBI Taxonomy" id="257758"/>
    <lineage>
        <taxon>Bacteria</taxon>
        <taxon>Bacillati</taxon>
        <taxon>Bacillota</taxon>
        <taxon>Bacilli</taxon>
        <taxon>Lactobacillales</taxon>
        <taxon>Streptococcaceae</taxon>
        <taxon>Streptococcus</taxon>
    </lineage>
</organism>
<name>A0ABX9P8D8_9STRE</name>
<protein>
    <recommendedName>
        <fullName evidence="3">Phage protein</fullName>
    </recommendedName>
</protein>